<protein>
    <submittedName>
        <fullName evidence="1">Uncharacterized protein</fullName>
    </submittedName>
</protein>
<dbReference type="RefSeq" id="WP_007095337.1">
    <property type="nucleotide sequence ID" value="NZ_CP142125.1"/>
</dbReference>
<dbReference type="Proteomes" id="UP000002945">
    <property type="component" value="Unassembled WGS sequence"/>
</dbReference>
<reference evidence="1 2" key="1">
    <citation type="journal article" date="2011" name="J. Bacteriol.">
        <title>Genome sequence of the algicidal bacterium Kordia algicida OT-1.</title>
        <authorList>
            <person name="Lee H.S."/>
            <person name="Kang S.G."/>
            <person name="Kwon K.K."/>
            <person name="Lee J.H."/>
            <person name="Kim S.J."/>
        </authorList>
    </citation>
    <scope>NUCLEOTIDE SEQUENCE [LARGE SCALE GENOMIC DNA]</scope>
    <source>
        <strain evidence="1 2">OT-1</strain>
    </source>
</reference>
<sequence>MKVQRLQKMQLKKATISRITKLTSTLIKGGTRPGDPTHFPNTGRETHCADVVCY</sequence>
<proteinExistence type="predicted"/>
<dbReference type="OrthoDB" id="9914692at2"/>
<keyword evidence="2" id="KW-1185">Reference proteome</keyword>
<organism evidence="1 2">
    <name type="scientific">Kordia algicida OT-1</name>
    <dbReference type="NCBI Taxonomy" id="391587"/>
    <lineage>
        <taxon>Bacteria</taxon>
        <taxon>Pseudomonadati</taxon>
        <taxon>Bacteroidota</taxon>
        <taxon>Flavobacteriia</taxon>
        <taxon>Flavobacteriales</taxon>
        <taxon>Flavobacteriaceae</taxon>
        <taxon>Kordia</taxon>
    </lineage>
</organism>
<name>A9DKH0_9FLAO</name>
<accession>A9DKH0</accession>
<dbReference type="AlphaFoldDB" id="A9DKH0"/>
<evidence type="ECO:0000313" key="1">
    <source>
        <dbReference type="EMBL" id="EDP98324.1"/>
    </source>
</evidence>
<gene>
    <name evidence="1" type="ORF">KAOT1_13942</name>
</gene>
<evidence type="ECO:0000313" key="2">
    <source>
        <dbReference type="Proteomes" id="UP000002945"/>
    </source>
</evidence>
<comment type="caution">
    <text evidence="1">The sequence shown here is derived from an EMBL/GenBank/DDBJ whole genome shotgun (WGS) entry which is preliminary data.</text>
</comment>
<dbReference type="EMBL" id="ABIB01000001">
    <property type="protein sequence ID" value="EDP98324.1"/>
    <property type="molecule type" value="Genomic_DNA"/>
</dbReference>
<dbReference type="STRING" id="391587.KAOT1_13942"/>
<dbReference type="HOGENOM" id="CLU_3044451_0_0_10"/>